<name>A0ABS9VD55_9BACT</name>
<dbReference type="Pfam" id="PF00027">
    <property type="entry name" value="cNMP_binding"/>
    <property type="match status" value="1"/>
</dbReference>
<evidence type="ECO:0000313" key="2">
    <source>
        <dbReference type="EMBL" id="MCH7414357.1"/>
    </source>
</evidence>
<dbReference type="Gene3D" id="2.60.120.10">
    <property type="entry name" value="Jelly Rolls"/>
    <property type="match status" value="1"/>
</dbReference>
<dbReference type="RefSeq" id="WP_241412770.1">
    <property type="nucleotide sequence ID" value="NZ_JAKZGO010000009.1"/>
</dbReference>
<dbReference type="InterPro" id="IPR014710">
    <property type="entry name" value="RmlC-like_jellyroll"/>
</dbReference>
<proteinExistence type="predicted"/>
<keyword evidence="3" id="KW-1185">Reference proteome</keyword>
<comment type="caution">
    <text evidence="2">The sequence shown here is derived from an EMBL/GenBank/DDBJ whole genome shotgun (WGS) entry which is preliminary data.</text>
</comment>
<reference evidence="2" key="1">
    <citation type="submission" date="2022-03" db="EMBL/GenBank/DDBJ databases">
        <title>De novo assembled genomes of Belliella spp. (Cyclobacteriaceae) strains.</title>
        <authorList>
            <person name="Szabo A."/>
            <person name="Korponai K."/>
            <person name="Felfoldi T."/>
        </authorList>
    </citation>
    <scope>NUCLEOTIDE SEQUENCE</scope>
    <source>
        <strain evidence="2">DSM 111903</strain>
    </source>
</reference>
<feature type="domain" description="Cyclic nucleotide-binding" evidence="1">
    <location>
        <begin position="28"/>
        <end position="115"/>
    </location>
</feature>
<accession>A0ABS9VD55</accession>
<dbReference type="EMBL" id="JAKZGO010000009">
    <property type="protein sequence ID" value="MCH7414357.1"/>
    <property type="molecule type" value="Genomic_DNA"/>
</dbReference>
<dbReference type="Proteomes" id="UP001165430">
    <property type="component" value="Unassembled WGS sequence"/>
</dbReference>
<dbReference type="InterPro" id="IPR018490">
    <property type="entry name" value="cNMP-bd_dom_sf"/>
</dbReference>
<protein>
    <submittedName>
        <fullName evidence="2">Crp/Fnr family transcriptional regulator</fullName>
    </submittedName>
</protein>
<sequence length="187" mass="22094">MSIDQIIDNVFPVPYLSKLTLKNSFEKVHYPKYHVIIRADRVEDNIFFIKKGIARAFSRSEDSELTFWFGKEGDPAISLKSYVANQKGYEFIELLEDSELYFINKVNLEKLFEQDVHVANWGRKFAEQQLLKLEEWLISRQFKTAKERYLNLLKDNPEFVQRIQLRHIASFLGITQVSLSRIRSSIE</sequence>
<gene>
    <name evidence="2" type="ORF">MM213_12735</name>
</gene>
<evidence type="ECO:0000259" key="1">
    <source>
        <dbReference type="Pfam" id="PF00027"/>
    </source>
</evidence>
<dbReference type="InterPro" id="IPR000595">
    <property type="entry name" value="cNMP-bd_dom"/>
</dbReference>
<organism evidence="2 3">
    <name type="scientific">Belliella alkalica</name>
    <dbReference type="NCBI Taxonomy" id="1730871"/>
    <lineage>
        <taxon>Bacteria</taxon>
        <taxon>Pseudomonadati</taxon>
        <taxon>Bacteroidota</taxon>
        <taxon>Cytophagia</taxon>
        <taxon>Cytophagales</taxon>
        <taxon>Cyclobacteriaceae</taxon>
        <taxon>Belliella</taxon>
    </lineage>
</organism>
<dbReference type="SUPFAM" id="SSF51206">
    <property type="entry name" value="cAMP-binding domain-like"/>
    <property type="match status" value="1"/>
</dbReference>
<evidence type="ECO:0000313" key="3">
    <source>
        <dbReference type="Proteomes" id="UP001165430"/>
    </source>
</evidence>